<dbReference type="InterPro" id="IPR003010">
    <property type="entry name" value="C-N_Hydrolase"/>
</dbReference>
<reference evidence="3 4" key="1">
    <citation type="submission" date="2019-07" db="EMBL/GenBank/DDBJ databases">
        <title>Whole genome shotgun sequence of Meiothermus hypogaeus NBRC 106114.</title>
        <authorList>
            <person name="Hosoyama A."/>
            <person name="Uohara A."/>
            <person name="Ohji S."/>
            <person name="Ichikawa N."/>
        </authorList>
    </citation>
    <scope>NUCLEOTIDE SEQUENCE [LARGE SCALE GENOMIC DNA]</scope>
    <source>
        <strain evidence="3 4">NBRC 106114</strain>
    </source>
</reference>
<dbReference type="EMBL" id="BJXL01000145">
    <property type="protein sequence ID" value="GEM84911.1"/>
    <property type="molecule type" value="Genomic_DNA"/>
</dbReference>
<dbReference type="InterPro" id="IPR036526">
    <property type="entry name" value="C-N_Hydrolase_sf"/>
</dbReference>
<evidence type="ECO:0000256" key="1">
    <source>
        <dbReference type="ARBA" id="ARBA00022801"/>
    </source>
</evidence>
<organism evidence="3 4">
    <name type="scientific">Meiothermus hypogaeus NBRC 106114</name>
    <dbReference type="NCBI Taxonomy" id="1227553"/>
    <lineage>
        <taxon>Bacteria</taxon>
        <taxon>Thermotogati</taxon>
        <taxon>Deinococcota</taxon>
        <taxon>Deinococci</taxon>
        <taxon>Thermales</taxon>
        <taxon>Thermaceae</taxon>
        <taxon>Meiothermus</taxon>
    </lineage>
</organism>
<dbReference type="PANTHER" id="PTHR43674:SF13">
    <property type="entry name" value="CN HYDROLASE DOMAIN-CONTAINING PROTEIN"/>
    <property type="match status" value="1"/>
</dbReference>
<dbReference type="PANTHER" id="PTHR43674">
    <property type="entry name" value="NITRILASE C965.09-RELATED"/>
    <property type="match status" value="1"/>
</dbReference>
<evidence type="ECO:0000313" key="3">
    <source>
        <dbReference type="EMBL" id="GEM84911.1"/>
    </source>
</evidence>
<proteinExistence type="predicted"/>
<feature type="domain" description="CN hydrolase" evidence="2">
    <location>
        <begin position="3"/>
        <end position="321"/>
    </location>
</feature>
<dbReference type="OrthoDB" id="9811121at2"/>
<name>A0A511R5N4_9DEIN</name>
<gene>
    <name evidence="3" type="ORF">MHY01S_30770</name>
</gene>
<sequence length="321" mass="35670">MRVHLIAVQTELQTAPYTSAQAFNQYVLELTRAATEGLPQDEPRILAFPEAFALPLVFWLETSRAVLEAKTSLQAALQLLREHWPALLRPGVWGPAALYHLRAPLVWPVYEQAFQEAARAVRAYIVAGSIFSPHMDWEPVQQLHPRGKGVYNLSLVVSPQGTVLGRIPKVHLTAEERHAFLTGGQPGRHTLKTRLGTLANLICLDAFHDDLIEQADAAGAWLVVQPSANAARWEGPWSADPREIEGSVWLREGLAKKLQNRENLRYGLNPMLNGHFYDLYFEGKSGIYQAGAPLALAESATGNTFVRAVVEILDSPSRYTR</sequence>
<comment type="caution">
    <text evidence="3">The sequence shown here is derived from an EMBL/GenBank/DDBJ whole genome shotgun (WGS) entry which is preliminary data.</text>
</comment>
<evidence type="ECO:0000259" key="2">
    <source>
        <dbReference type="PROSITE" id="PS50263"/>
    </source>
</evidence>
<dbReference type="AlphaFoldDB" id="A0A511R5N4"/>
<dbReference type="RefSeq" id="WP_119340332.1">
    <property type="nucleotide sequence ID" value="NZ_BJXL01000145.1"/>
</dbReference>
<dbReference type="GO" id="GO:0016811">
    <property type="term" value="F:hydrolase activity, acting on carbon-nitrogen (but not peptide) bonds, in linear amides"/>
    <property type="evidence" value="ECO:0007669"/>
    <property type="project" value="TreeGrafter"/>
</dbReference>
<protein>
    <submittedName>
        <fullName evidence="3">Hydrolase</fullName>
    </submittedName>
</protein>
<keyword evidence="1 3" id="KW-0378">Hydrolase</keyword>
<dbReference type="InterPro" id="IPR050345">
    <property type="entry name" value="Aliph_Amidase/BUP"/>
</dbReference>
<dbReference type="Gene3D" id="3.60.110.10">
    <property type="entry name" value="Carbon-nitrogen hydrolase"/>
    <property type="match status" value="1"/>
</dbReference>
<accession>A0A511R5N4</accession>
<dbReference type="PROSITE" id="PS50263">
    <property type="entry name" value="CN_HYDROLASE"/>
    <property type="match status" value="1"/>
</dbReference>
<dbReference type="SUPFAM" id="SSF56317">
    <property type="entry name" value="Carbon-nitrogen hydrolase"/>
    <property type="match status" value="1"/>
</dbReference>
<evidence type="ECO:0000313" key="4">
    <source>
        <dbReference type="Proteomes" id="UP000321197"/>
    </source>
</evidence>
<dbReference type="Proteomes" id="UP000321197">
    <property type="component" value="Unassembled WGS sequence"/>
</dbReference>